<dbReference type="EMBL" id="JARPUR010000003">
    <property type="protein sequence ID" value="KAK4880224.1"/>
    <property type="molecule type" value="Genomic_DNA"/>
</dbReference>
<proteinExistence type="predicted"/>
<reference evidence="2" key="1">
    <citation type="submission" date="2023-01" db="EMBL/GenBank/DDBJ databases">
        <title>Key to firefly adult light organ development and bioluminescence: homeobox transcription factors regulate luciferase expression and transportation to peroxisome.</title>
        <authorList>
            <person name="Fu X."/>
        </authorList>
    </citation>
    <scope>NUCLEOTIDE SEQUENCE [LARGE SCALE GENOMIC DNA]</scope>
</reference>
<keyword evidence="2" id="KW-1185">Reference proteome</keyword>
<dbReference type="AlphaFoldDB" id="A0AAN7PA89"/>
<dbReference type="Proteomes" id="UP001353858">
    <property type="component" value="Unassembled WGS sequence"/>
</dbReference>
<accession>A0AAN7PA89</accession>
<gene>
    <name evidence="1" type="ORF">RN001_008370</name>
</gene>
<protein>
    <submittedName>
        <fullName evidence="1">Uncharacterized protein</fullName>
    </submittedName>
</protein>
<evidence type="ECO:0000313" key="1">
    <source>
        <dbReference type="EMBL" id="KAK4880224.1"/>
    </source>
</evidence>
<comment type="caution">
    <text evidence="1">The sequence shown here is derived from an EMBL/GenBank/DDBJ whole genome shotgun (WGS) entry which is preliminary data.</text>
</comment>
<name>A0AAN7PA89_9COLE</name>
<sequence length="270" mass="30895">MTHQIVKNKIVSFCSQLRTKREAVNTKNCTFIDDRRHEHLLKEINIAKTAKKKSPRDYWLLKRYDSITIGQKYKLTFPVKAPNNNIMYHVVDSELFEVLHDTHQIVCPLCAKNALSVENRISSKKNLTEQAQKMLRTSVKKIPPVPLGTTVRIPIPEVDRGRGDARNILAVVLQKTDDELYELGTKQGVIKTLYSRHQFTACHHKLPKKEHVSNQETTLRTVANLQSTRTGQGFVKCTCKKHCDTKKCSCLKRKILCSSKCHNSSSCKNK</sequence>
<organism evidence="1 2">
    <name type="scientific">Aquatica leii</name>
    <dbReference type="NCBI Taxonomy" id="1421715"/>
    <lineage>
        <taxon>Eukaryota</taxon>
        <taxon>Metazoa</taxon>
        <taxon>Ecdysozoa</taxon>
        <taxon>Arthropoda</taxon>
        <taxon>Hexapoda</taxon>
        <taxon>Insecta</taxon>
        <taxon>Pterygota</taxon>
        <taxon>Neoptera</taxon>
        <taxon>Endopterygota</taxon>
        <taxon>Coleoptera</taxon>
        <taxon>Polyphaga</taxon>
        <taxon>Elateriformia</taxon>
        <taxon>Elateroidea</taxon>
        <taxon>Lampyridae</taxon>
        <taxon>Luciolinae</taxon>
        <taxon>Aquatica</taxon>
    </lineage>
</organism>
<evidence type="ECO:0000313" key="2">
    <source>
        <dbReference type="Proteomes" id="UP001353858"/>
    </source>
</evidence>